<dbReference type="Gene3D" id="3.50.50.60">
    <property type="entry name" value="FAD/NAD(P)-binding domain"/>
    <property type="match status" value="1"/>
</dbReference>
<dbReference type="AlphaFoldDB" id="A0A0P7B1V1"/>
<dbReference type="STRING" id="1300341.I595_1661"/>
<dbReference type="SUPFAM" id="SSF51905">
    <property type="entry name" value="FAD/NAD(P)-binding domain"/>
    <property type="match status" value="1"/>
</dbReference>
<gene>
    <name evidence="1" type="ORF">I595_1661</name>
</gene>
<evidence type="ECO:0000313" key="1">
    <source>
        <dbReference type="EMBL" id="KPM32013.1"/>
    </source>
</evidence>
<comment type="caution">
    <text evidence="1">The sequence shown here is derived from an EMBL/GenBank/DDBJ whole genome shotgun (WGS) entry which is preliminary data.</text>
</comment>
<dbReference type="OrthoDB" id="24355at2"/>
<accession>A0A0P7B1V1</accession>
<dbReference type="EMBL" id="LDJX01000003">
    <property type="protein sequence ID" value="KPM32013.1"/>
    <property type="molecule type" value="Genomic_DNA"/>
</dbReference>
<dbReference type="Pfam" id="PF05834">
    <property type="entry name" value="Lycopene_cycl"/>
    <property type="match status" value="1"/>
</dbReference>
<keyword evidence="2" id="KW-1185">Reference proteome</keyword>
<dbReference type="PATRIC" id="fig|1300341.3.peg.1849"/>
<dbReference type="Proteomes" id="UP000050280">
    <property type="component" value="Unassembled WGS sequence"/>
</dbReference>
<sequence>MPKYDYIIIGAGASGLLLADALGSDPYFVDKKIAILDKDDKKKNDRTWCFWETGKGEFDAMVHKTWPKVYFAGKKLRQSSAIAPYQYKMVRGLDFYNYYLSKLRDYPNITFIQEEVTDITPLEDGSVLVTGKDNYQTKQVFNSIFDYRNFKKDTGFPILQQHFLGWFVKTERPIFKIDEATFMDFSIPQKGNTRFMYVLPFSETEALVEYTLFSETPLPKAEYEDAIKEYLKDKNAGTFDITETERGNIPMTCYDFGQHNSEPIFNIGMAGGWAKASTGYTFKKSQKNVKALVAHLKRGKEPISFSTKSRFWFYDLLLLDILHRDNSLGQPIFESLFKNRKPQLIFKFLDEETSLVEDVFIMMAPNPWPFIKALLGRVF</sequence>
<reference evidence="1 2" key="1">
    <citation type="submission" date="2015-09" db="EMBL/GenBank/DDBJ databases">
        <title>Genome sequence of the marine flavobacterium Croceitalea dokdonensis DOKDO 023 that contains proton- and sodium-pumping rhodopsins.</title>
        <authorList>
            <person name="Kwon S.-K."/>
            <person name="Lee H.K."/>
            <person name="Kwak M.-J."/>
            <person name="Kim J.F."/>
        </authorList>
    </citation>
    <scope>NUCLEOTIDE SEQUENCE [LARGE SCALE GENOMIC DNA]</scope>
    <source>
        <strain evidence="1 2">DOKDO 023</strain>
    </source>
</reference>
<organism evidence="1 2">
    <name type="scientific">Croceitalea dokdonensis DOKDO 023</name>
    <dbReference type="NCBI Taxonomy" id="1300341"/>
    <lineage>
        <taxon>Bacteria</taxon>
        <taxon>Pseudomonadati</taxon>
        <taxon>Bacteroidota</taxon>
        <taxon>Flavobacteriia</taxon>
        <taxon>Flavobacteriales</taxon>
        <taxon>Flavobacteriaceae</taxon>
        <taxon>Croceitalea</taxon>
    </lineage>
</organism>
<proteinExistence type="predicted"/>
<name>A0A0P7B1V1_9FLAO</name>
<dbReference type="InterPro" id="IPR036188">
    <property type="entry name" value="FAD/NAD-bd_sf"/>
</dbReference>
<evidence type="ECO:0000313" key="2">
    <source>
        <dbReference type="Proteomes" id="UP000050280"/>
    </source>
</evidence>
<protein>
    <submittedName>
        <fullName evidence="1">Lycopene beta and epsilon cyclase</fullName>
    </submittedName>
</protein>
<dbReference type="RefSeq" id="WP_054558831.1">
    <property type="nucleotide sequence ID" value="NZ_LDJX01000003.1"/>
</dbReference>